<evidence type="ECO:0000313" key="3">
    <source>
        <dbReference type="Proteomes" id="UP001207116"/>
    </source>
</evidence>
<name>A0AAE3MM96_9FLAO</name>
<protein>
    <submittedName>
        <fullName evidence="2">Uncharacterized protein</fullName>
    </submittedName>
</protein>
<evidence type="ECO:0000256" key="1">
    <source>
        <dbReference type="SAM" id="Phobius"/>
    </source>
</evidence>
<dbReference type="AlphaFoldDB" id="A0AAE3MM96"/>
<dbReference type="RefSeq" id="WP_266013455.1">
    <property type="nucleotide sequence ID" value="NZ_JAPFQP010000003.1"/>
</dbReference>
<keyword evidence="3" id="KW-1185">Reference proteome</keyword>
<accession>A0AAE3MM96</accession>
<comment type="caution">
    <text evidence="2">The sequence shown here is derived from an EMBL/GenBank/DDBJ whole genome shotgun (WGS) entry which is preliminary data.</text>
</comment>
<dbReference type="EMBL" id="JAPFQP010000003">
    <property type="protein sequence ID" value="MCX2720049.1"/>
    <property type="molecule type" value="Genomic_DNA"/>
</dbReference>
<sequence>MDNGIYYLLGGLAIVYLVISAFNKRNAKRRKSRKFMEGYERKDRKKEE</sequence>
<keyword evidence="1" id="KW-1133">Transmembrane helix</keyword>
<keyword evidence="1" id="KW-0812">Transmembrane</keyword>
<gene>
    <name evidence="2" type="ORF">OO016_10595</name>
</gene>
<organism evidence="2 3">
    <name type="scientific">Lentiprolixibacter aurantiacus</name>
    <dbReference type="NCBI Taxonomy" id="2993939"/>
    <lineage>
        <taxon>Bacteria</taxon>
        <taxon>Pseudomonadati</taxon>
        <taxon>Bacteroidota</taxon>
        <taxon>Flavobacteriia</taxon>
        <taxon>Flavobacteriales</taxon>
        <taxon>Flavobacteriaceae</taxon>
        <taxon>Lentiprolixibacter</taxon>
    </lineage>
</organism>
<keyword evidence="1" id="KW-0472">Membrane</keyword>
<evidence type="ECO:0000313" key="2">
    <source>
        <dbReference type="EMBL" id="MCX2720049.1"/>
    </source>
</evidence>
<dbReference type="Proteomes" id="UP001207116">
    <property type="component" value="Unassembled WGS sequence"/>
</dbReference>
<reference evidence="2" key="1">
    <citation type="submission" date="2022-11" db="EMBL/GenBank/DDBJ databases">
        <title>The characterization of three novel Bacteroidetes species and genomic analysis of their roles in tidal elemental geochemical cycles.</title>
        <authorList>
            <person name="Ma K.-J."/>
        </authorList>
    </citation>
    <scope>NUCLEOTIDE SEQUENCE</scope>
    <source>
        <strain evidence="2">M415</strain>
    </source>
</reference>
<proteinExistence type="predicted"/>
<feature type="transmembrane region" description="Helical" evidence="1">
    <location>
        <begin position="6"/>
        <end position="23"/>
    </location>
</feature>